<gene>
    <name evidence="1" type="ORF">KCX82_01085</name>
</gene>
<proteinExistence type="predicted"/>
<accession>A0A8J7VYN8</accession>
<sequence length="398" mass="46697">MIIRKLFNEQCITFSQMNLIYNSRFIWRALSTWTRAYLISRYLGIGTEESLFTRLYNESSKFGDMFSLVFGERFSENFTWLLNEYTIALRDLVSAQKEGNTDGVNKSLERLYSNAAERARLLAQANPFWDESTWRNIFETYLRFTIEMINSFITGDYSNDAEAYDRLTAFTNNIGDYFAQGIYEFLTYTPLKTENLQVHEALNPISFNKISDLRQCITRNQVDAIYSLRMFWFELATWTRYYLISRYKGIGNEDIILARLNKVVDEYGTMLRRIFGDQITEEYLNLIYTHIKLIISLITAQIERNADIAAEATRLLYQNAEQSASFLASINPFWDKTTLRDRLYSYIRSTINESTTFLTGEYDRNIDIFARILTHAENTGNEFAMGLFNYIISKKLNL</sequence>
<dbReference type="Proteomes" id="UP000675664">
    <property type="component" value="Unassembled WGS sequence"/>
</dbReference>
<organism evidence="1 2">
    <name type="scientific">Sinanaerobacter chloroacetimidivorans</name>
    <dbReference type="NCBI Taxonomy" id="2818044"/>
    <lineage>
        <taxon>Bacteria</taxon>
        <taxon>Bacillati</taxon>
        <taxon>Bacillota</taxon>
        <taxon>Clostridia</taxon>
        <taxon>Peptostreptococcales</taxon>
        <taxon>Anaerovoracaceae</taxon>
        <taxon>Sinanaerobacter</taxon>
    </lineage>
</organism>
<reference evidence="1" key="2">
    <citation type="submission" date="2021-04" db="EMBL/GenBank/DDBJ databases">
        <authorList>
            <person name="Liu J."/>
        </authorList>
    </citation>
    <scope>NUCLEOTIDE SEQUENCE</scope>
    <source>
        <strain evidence="1">BAD-6</strain>
    </source>
</reference>
<dbReference type="RefSeq" id="WP_227016588.1">
    <property type="nucleotide sequence ID" value="NZ_JAGSND010000001.1"/>
</dbReference>
<reference evidence="1" key="1">
    <citation type="submission" date="2021-04" db="EMBL/GenBank/DDBJ databases">
        <title>Sinoanaerobacter chloroacetimidivorans sp. nov., an obligate anaerobic bacterium isolated from anaerobic sludge.</title>
        <authorList>
            <person name="Bao Y."/>
        </authorList>
    </citation>
    <scope>NUCLEOTIDE SEQUENCE</scope>
    <source>
        <strain evidence="1">BAD-6</strain>
    </source>
</reference>
<keyword evidence="2" id="KW-1185">Reference proteome</keyword>
<comment type="caution">
    <text evidence="1">The sequence shown here is derived from an EMBL/GenBank/DDBJ whole genome shotgun (WGS) entry which is preliminary data.</text>
</comment>
<dbReference type="EMBL" id="JAGSND010000001">
    <property type="protein sequence ID" value="MBR0596458.1"/>
    <property type="molecule type" value="Genomic_DNA"/>
</dbReference>
<evidence type="ECO:0000313" key="1">
    <source>
        <dbReference type="EMBL" id="MBR0596458.1"/>
    </source>
</evidence>
<protein>
    <submittedName>
        <fullName evidence="1">Uncharacterized protein</fullName>
    </submittedName>
</protein>
<dbReference type="AlphaFoldDB" id="A0A8J7VYN8"/>
<evidence type="ECO:0000313" key="2">
    <source>
        <dbReference type="Proteomes" id="UP000675664"/>
    </source>
</evidence>
<name>A0A8J7VYN8_9FIRM</name>